<organism evidence="1">
    <name type="scientific">Tanacetum cinerariifolium</name>
    <name type="common">Dalmatian daisy</name>
    <name type="synonym">Chrysanthemum cinerariifolium</name>
    <dbReference type="NCBI Taxonomy" id="118510"/>
    <lineage>
        <taxon>Eukaryota</taxon>
        <taxon>Viridiplantae</taxon>
        <taxon>Streptophyta</taxon>
        <taxon>Embryophyta</taxon>
        <taxon>Tracheophyta</taxon>
        <taxon>Spermatophyta</taxon>
        <taxon>Magnoliopsida</taxon>
        <taxon>eudicotyledons</taxon>
        <taxon>Gunneridae</taxon>
        <taxon>Pentapetalae</taxon>
        <taxon>asterids</taxon>
        <taxon>campanulids</taxon>
        <taxon>Asterales</taxon>
        <taxon>Asteraceae</taxon>
        <taxon>Asteroideae</taxon>
        <taxon>Anthemideae</taxon>
        <taxon>Anthemidinae</taxon>
        <taxon>Tanacetum</taxon>
    </lineage>
</organism>
<name>A0A699UMC8_TANCI</name>
<protein>
    <submittedName>
        <fullName evidence="1">Uncharacterized protein</fullName>
    </submittedName>
</protein>
<dbReference type="AlphaFoldDB" id="A0A699UMC8"/>
<feature type="non-terminal residue" evidence="1">
    <location>
        <position position="1"/>
    </location>
</feature>
<evidence type="ECO:0000313" key="1">
    <source>
        <dbReference type="EMBL" id="GFD24312.1"/>
    </source>
</evidence>
<accession>A0A699UMC8</accession>
<gene>
    <name evidence="1" type="ORF">Tci_896281</name>
</gene>
<proteinExistence type="predicted"/>
<sequence>WTLYTKSTVYVLDLTNGKTVYMFMGSSYPIRATLLERMLRHRLTVPPSYCRHVRVGRIVVGTMAGTIIQTVQADLLQAIMPVSSAPMS</sequence>
<comment type="caution">
    <text evidence="1">The sequence shown here is derived from an EMBL/GenBank/DDBJ whole genome shotgun (WGS) entry which is preliminary data.</text>
</comment>
<reference evidence="1" key="1">
    <citation type="journal article" date="2019" name="Sci. Rep.">
        <title>Draft genome of Tanacetum cinerariifolium, the natural source of mosquito coil.</title>
        <authorList>
            <person name="Yamashiro T."/>
            <person name="Shiraishi A."/>
            <person name="Satake H."/>
            <person name="Nakayama K."/>
        </authorList>
    </citation>
    <scope>NUCLEOTIDE SEQUENCE</scope>
</reference>
<dbReference type="EMBL" id="BKCJ011351469">
    <property type="protein sequence ID" value="GFD24312.1"/>
    <property type="molecule type" value="Genomic_DNA"/>
</dbReference>